<protein>
    <submittedName>
        <fullName evidence="4">Acetyl-CoA synthetase-like protein</fullName>
    </submittedName>
</protein>
<dbReference type="PROSITE" id="PS00455">
    <property type="entry name" value="AMP_BINDING"/>
    <property type="match status" value="1"/>
</dbReference>
<dbReference type="InterPro" id="IPR020806">
    <property type="entry name" value="PKS_PP-bd"/>
</dbReference>
<gene>
    <name evidence="4" type="ORF">BJ212DRAFT_1296923</name>
</gene>
<keyword evidence="5" id="KW-1185">Reference proteome</keyword>
<dbReference type="Pfam" id="PF23562">
    <property type="entry name" value="AMP-binding_C_3"/>
    <property type="match status" value="1"/>
</dbReference>
<keyword evidence="2" id="KW-0597">Phosphoprotein</keyword>
<sequence length="1097" mass="119701">MVGSYHINYPPVDGSLFLPELLEFNAQHNSDATFFVYDKPDSNDLVSISHSHFYRACHRAAHAIRPASTGADKEVVALIANSDTLLYQTVFMGIIFAGLVPFPMSPRNSAAAVMSMMQKTGCRRIITTQHSLASLIDEVKAGLVSDTQTSQLQIDEIPALNHLYPGLVSGTTTADEAIVPYSSPGLRSSKDDVLFYLHSSGSTGFPKPIPIGNLTAIHWCTTPSILELRDVPIHIRINAASLPSFHTLGINFQLFAPIATLSSVSIYPPTSFLDPLAAPVIPNSQNILDSILKTKSNAMIVVPAFLEQWAFSPSAIDILKTLEYIAYGGGPLAPKMGNTLVNAGVKVSCGYGATEIGIVTYSFRNSAEQKLWEWVRFGPNSKIRWDPQGDDTYECQVLTTPTHKVSVENLPDVKGYATSDVFIKHPTIEGLWKIVGRIDDVLVLSSGEKTVPAPMESTICANPYVNGAVLFGRGRNQVGILIEPRVGCEIDVHDGKQLAEFRNRVWPDVEEANNEAPAFSRIFKEMILVTSSERPMPRAGKGTVNKKATVKLYEEEIDALYETVEGSAKAGIDVPLPTSWTAEDVEEWLKIHAAAVNADKAVDPDADLFSQGFDSLSATFLKNRIIGSLSSSSDPDVQASASRIDQNIIFSSPSIRRLARSVINTVLQQNGTSTVDPKTDIENTIERYSVGLANSATEANTTLANRCSQSDHVVVLTGSTGGLGSYLLADLLQHEDVSVVYAFNRPSRGASIQERQEYSFKDRGLDFTLLQSDKLVYIETDTSDDHLGLDKELFQKIRTSVTVIIHNAWRLDFNLALSSFDSHLRGMRNLIDLALSSPRHPKPRFMFASSISSAQSWGRAKGPFPEEVEYDAGIAVGLGYGASKYVSERVLVNSKLPATSFRIGQVSGGPPRGAWSTTNWVPIFVKSSVSLGALPEAQGFLSWIPPHAISNAILDVAFAAEEPPIVVNLVHPRPTAWKTLIQPIANAMVEHKITSSPLPFVPFSEWLERLESSAKDVSEETMKRIPAIKLLDFMRSMAHSDVAIRASGVMDTEAGGMTLFATAVAERASPTMRDLKPLSSGDAAQWVDYWVEMGMFQ</sequence>
<dbReference type="Pfam" id="PF07993">
    <property type="entry name" value="NAD_binding_4"/>
    <property type="match status" value="1"/>
</dbReference>
<accession>A0A9P7JGQ5</accession>
<dbReference type="RefSeq" id="XP_041196285.1">
    <property type="nucleotide sequence ID" value="XM_041332516.1"/>
</dbReference>
<keyword evidence="1" id="KW-0596">Phosphopantetheine</keyword>
<proteinExistence type="predicted"/>
<dbReference type="InterPro" id="IPR042099">
    <property type="entry name" value="ANL_N_sf"/>
</dbReference>
<name>A0A9P7JGQ5_9AGAM</name>
<reference evidence="4" key="1">
    <citation type="journal article" date="2020" name="New Phytol.">
        <title>Comparative genomics reveals dynamic genome evolution in host specialist ectomycorrhizal fungi.</title>
        <authorList>
            <person name="Lofgren L.A."/>
            <person name="Nguyen N.H."/>
            <person name="Vilgalys R."/>
            <person name="Ruytinx J."/>
            <person name="Liao H.L."/>
            <person name="Branco S."/>
            <person name="Kuo A."/>
            <person name="LaButti K."/>
            <person name="Lipzen A."/>
            <person name="Andreopoulos W."/>
            <person name="Pangilinan J."/>
            <person name="Riley R."/>
            <person name="Hundley H."/>
            <person name="Na H."/>
            <person name="Barry K."/>
            <person name="Grigoriev I.V."/>
            <person name="Stajich J.E."/>
            <person name="Kennedy P.G."/>
        </authorList>
    </citation>
    <scope>NUCLEOTIDE SEQUENCE</scope>
    <source>
        <strain evidence="4">MN1</strain>
    </source>
</reference>
<dbReference type="InterPro" id="IPR013120">
    <property type="entry name" value="FAR_NAD-bd"/>
</dbReference>
<dbReference type="OrthoDB" id="429813at2759"/>
<feature type="domain" description="Polyketide synthase-like phosphopantetheine-binding" evidence="3">
    <location>
        <begin position="586"/>
        <end position="666"/>
    </location>
</feature>
<dbReference type="GeneID" id="64626533"/>
<dbReference type="AlphaFoldDB" id="A0A9P7JGQ5"/>
<dbReference type="InterPro" id="IPR036291">
    <property type="entry name" value="NAD(P)-bd_dom_sf"/>
</dbReference>
<evidence type="ECO:0000256" key="2">
    <source>
        <dbReference type="ARBA" id="ARBA00022553"/>
    </source>
</evidence>
<comment type="caution">
    <text evidence="4">The sequence shown here is derived from an EMBL/GenBank/DDBJ whole genome shotgun (WGS) entry which is preliminary data.</text>
</comment>
<dbReference type="SMART" id="SM00823">
    <property type="entry name" value="PKS_PP"/>
    <property type="match status" value="1"/>
</dbReference>
<dbReference type="GO" id="GO:0031177">
    <property type="term" value="F:phosphopantetheine binding"/>
    <property type="evidence" value="ECO:0007669"/>
    <property type="project" value="InterPro"/>
</dbReference>
<organism evidence="4 5">
    <name type="scientific">Suillus subaureus</name>
    <dbReference type="NCBI Taxonomy" id="48587"/>
    <lineage>
        <taxon>Eukaryota</taxon>
        <taxon>Fungi</taxon>
        <taxon>Dikarya</taxon>
        <taxon>Basidiomycota</taxon>
        <taxon>Agaricomycotina</taxon>
        <taxon>Agaricomycetes</taxon>
        <taxon>Agaricomycetidae</taxon>
        <taxon>Boletales</taxon>
        <taxon>Suillineae</taxon>
        <taxon>Suillaceae</taxon>
        <taxon>Suillus</taxon>
    </lineage>
</organism>
<dbReference type="Proteomes" id="UP000807769">
    <property type="component" value="Unassembled WGS sequence"/>
</dbReference>
<dbReference type="InterPro" id="IPR020845">
    <property type="entry name" value="AMP-binding_CS"/>
</dbReference>
<evidence type="ECO:0000313" key="4">
    <source>
        <dbReference type="EMBL" id="KAG1821545.1"/>
    </source>
</evidence>
<dbReference type="Gene3D" id="3.40.50.720">
    <property type="entry name" value="NAD(P)-binding Rossmann-like Domain"/>
    <property type="match status" value="1"/>
</dbReference>
<dbReference type="SUPFAM" id="SSF56801">
    <property type="entry name" value="Acetyl-CoA synthetase-like"/>
    <property type="match status" value="1"/>
</dbReference>
<evidence type="ECO:0000313" key="5">
    <source>
        <dbReference type="Proteomes" id="UP000807769"/>
    </source>
</evidence>
<dbReference type="PANTHER" id="PTHR43439">
    <property type="entry name" value="PHENYLACETATE-COENZYME A LIGASE"/>
    <property type="match status" value="1"/>
</dbReference>
<dbReference type="InterPro" id="IPR000873">
    <property type="entry name" value="AMP-dep_synth/lig_dom"/>
</dbReference>
<dbReference type="InterPro" id="IPR051414">
    <property type="entry name" value="Adenylate-forming_Reductase"/>
</dbReference>
<dbReference type="Gene3D" id="3.40.50.12780">
    <property type="entry name" value="N-terminal domain of ligase-like"/>
    <property type="match status" value="1"/>
</dbReference>
<dbReference type="SUPFAM" id="SSF51735">
    <property type="entry name" value="NAD(P)-binding Rossmann-fold domains"/>
    <property type="match status" value="1"/>
</dbReference>
<dbReference type="Pfam" id="PF00501">
    <property type="entry name" value="AMP-binding"/>
    <property type="match status" value="1"/>
</dbReference>
<evidence type="ECO:0000259" key="3">
    <source>
        <dbReference type="SMART" id="SM00823"/>
    </source>
</evidence>
<dbReference type="EMBL" id="JABBWG010000006">
    <property type="protein sequence ID" value="KAG1821545.1"/>
    <property type="molecule type" value="Genomic_DNA"/>
</dbReference>
<evidence type="ECO:0000256" key="1">
    <source>
        <dbReference type="ARBA" id="ARBA00022450"/>
    </source>
</evidence>
<dbReference type="PANTHER" id="PTHR43439:SF2">
    <property type="entry name" value="ENZYME, PUTATIVE (JCVI)-RELATED"/>
    <property type="match status" value="1"/>
</dbReference>